<proteinExistence type="predicted"/>
<keyword evidence="1" id="KW-0175">Coiled coil</keyword>
<name>A0A6C0JC36_9ZZZZ</name>
<evidence type="ECO:0000313" key="2">
    <source>
        <dbReference type="EMBL" id="QHU02401.1"/>
    </source>
</evidence>
<feature type="coiled-coil region" evidence="1">
    <location>
        <begin position="22"/>
        <end position="49"/>
    </location>
</feature>
<sequence>MEVIINNCAVKISGLSDIISYKKRLYQDIVNLKEELKDKESELKRVETYLKYNCKHNWIIDSIDQMKGYKRCITIKYCSECELTIS</sequence>
<reference evidence="2" key="1">
    <citation type="journal article" date="2020" name="Nature">
        <title>Giant virus diversity and host interactions through global metagenomics.</title>
        <authorList>
            <person name="Schulz F."/>
            <person name="Roux S."/>
            <person name="Paez-Espino D."/>
            <person name="Jungbluth S."/>
            <person name="Walsh D.A."/>
            <person name="Denef V.J."/>
            <person name="McMahon K.D."/>
            <person name="Konstantinidis K.T."/>
            <person name="Eloe-Fadrosh E.A."/>
            <person name="Kyrpides N.C."/>
            <person name="Woyke T."/>
        </authorList>
    </citation>
    <scope>NUCLEOTIDE SEQUENCE</scope>
    <source>
        <strain evidence="2">GVMAG-M-3300025880-75</strain>
    </source>
</reference>
<dbReference type="AlphaFoldDB" id="A0A6C0JC36"/>
<protein>
    <submittedName>
        <fullName evidence="2">Uncharacterized protein</fullName>
    </submittedName>
</protein>
<organism evidence="2">
    <name type="scientific">viral metagenome</name>
    <dbReference type="NCBI Taxonomy" id="1070528"/>
    <lineage>
        <taxon>unclassified sequences</taxon>
        <taxon>metagenomes</taxon>
        <taxon>organismal metagenomes</taxon>
    </lineage>
</organism>
<evidence type="ECO:0000256" key="1">
    <source>
        <dbReference type="SAM" id="Coils"/>
    </source>
</evidence>
<accession>A0A6C0JC36</accession>
<dbReference type="EMBL" id="MN740356">
    <property type="protein sequence ID" value="QHU02401.1"/>
    <property type="molecule type" value="Genomic_DNA"/>
</dbReference>